<dbReference type="GO" id="GO:0003677">
    <property type="term" value="F:DNA binding"/>
    <property type="evidence" value="ECO:0007669"/>
    <property type="project" value="UniProtKB-KW"/>
</dbReference>
<dbReference type="PROSITE" id="PS51898">
    <property type="entry name" value="TYR_RECOMBINASE"/>
    <property type="match status" value="1"/>
</dbReference>
<dbReference type="Pfam" id="PF00589">
    <property type="entry name" value="Phage_integrase"/>
    <property type="match status" value="1"/>
</dbReference>
<dbReference type="InterPro" id="IPR013762">
    <property type="entry name" value="Integrase-like_cat_sf"/>
</dbReference>
<dbReference type="PANTHER" id="PTHR34605:SF3">
    <property type="entry name" value="P CELL-TYPE AGGLUTINATION PROTEIN MAP4-LIKE-RELATED"/>
    <property type="match status" value="1"/>
</dbReference>
<keyword evidence="5" id="KW-1185">Reference proteome</keyword>
<dbReference type="RefSeq" id="WP_309203040.1">
    <property type="nucleotide sequence ID" value="NZ_CP133548.1"/>
</dbReference>
<keyword evidence="1" id="KW-0238">DNA-binding</keyword>
<accession>A0AA51RUL1</accession>
<sequence length="305" mass="34633">MAGTNNINKYISAATRENTRRSYQSAIEHFEVTWGGLLPTTANGLADYLAHYAESLSYNTLKQRTVAIGQWHQDQGLPDPSKTPLVKKVLKGIRELHPTQSKQARPLHLEALEQVIAHLESHISADPKDLLRAYRDRALLLIGFWRGFRSDELCRLHFENIETANHGMKLFLPRSKGDRHTLGRYYFTPALQKLCPVNAFEDWRQVSGLSKGPIFVGVTRWGSLKQDALHPNSVIPIIRKAFKDAQLLEPESYSSHSLRRGFASWAASNDWNTKELMEYVGWKDLKSAMRYIESNASSNLFLSAS</sequence>
<feature type="domain" description="Tyr recombinase" evidence="3">
    <location>
        <begin position="102"/>
        <end position="305"/>
    </location>
</feature>
<evidence type="ECO:0000313" key="4">
    <source>
        <dbReference type="EMBL" id="WMS87882.1"/>
    </source>
</evidence>
<evidence type="ECO:0000313" key="5">
    <source>
        <dbReference type="Proteomes" id="UP001239782"/>
    </source>
</evidence>
<dbReference type="CDD" id="cd00799">
    <property type="entry name" value="INT_Cre_C"/>
    <property type="match status" value="1"/>
</dbReference>
<dbReference type="Proteomes" id="UP001239782">
    <property type="component" value="Chromosome"/>
</dbReference>
<dbReference type="InterPro" id="IPR010998">
    <property type="entry name" value="Integrase_recombinase_N"/>
</dbReference>
<dbReference type="EMBL" id="CP133548">
    <property type="protein sequence ID" value="WMS87882.1"/>
    <property type="molecule type" value="Genomic_DNA"/>
</dbReference>
<evidence type="ECO:0000256" key="2">
    <source>
        <dbReference type="ARBA" id="ARBA00023172"/>
    </source>
</evidence>
<dbReference type="InterPro" id="IPR002104">
    <property type="entry name" value="Integrase_catalytic"/>
</dbReference>
<dbReference type="KEGG" id="plei:Q9312_02910"/>
<dbReference type="AlphaFoldDB" id="A0AA51RUL1"/>
<dbReference type="GO" id="GO:0015074">
    <property type="term" value="P:DNA integration"/>
    <property type="evidence" value="ECO:0007669"/>
    <property type="project" value="InterPro"/>
</dbReference>
<dbReference type="Gene3D" id="1.10.150.130">
    <property type="match status" value="1"/>
</dbReference>
<evidence type="ECO:0000259" key="3">
    <source>
        <dbReference type="PROSITE" id="PS51898"/>
    </source>
</evidence>
<organism evidence="4 5">
    <name type="scientific">Pleionea litopenaei</name>
    <dbReference type="NCBI Taxonomy" id="3070815"/>
    <lineage>
        <taxon>Bacteria</taxon>
        <taxon>Pseudomonadati</taxon>
        <taxon>Pseudomonadota</taxon>
        <taxon>Gammaproteobacteria</taxon>
        <taxon>Oceanospirillales</taxon>
        <taxon>Pleioneaceae</taxon>
        <taxon>Pleionea</taxon>
    </lineage>
</organism>
<proteinExistence type="predicted"/>
<gene>
    <name evidence="4" type="ORF">Q9312_02910</name>
</gene>
<dbReference type="GO" id="GO:0006310">
    <property type="term" value="P:DNA recombination"/>
    <property type="evidence" value="ECO:0007669"/>
    <property type="project" value="UniProtKB-KW"/>
</dbReference>
<protein>
    <submittedName>
        <fullName evidence="4">Site-specific integrase</fullName>
    </submittedName>
</protein>
<dbReference type="SUPFAM" id="SSF56349">
    <property type="entry name" value="DNA breaking-rejoining enzymes"/>
    <property type="match status" value="1"/>
</dbReference>
<dbReference type="SUPFAM" id="SSF47823">
    <property type="entry name" value="lambda integrase-like, N-terminal domain"/>
    <property type="match status" value="1"/>
</dbReference>
<dbReference type="InterPro" id="IPR011010">
    <property type="entry name" value="DNA_brk_join_enz"/>
</dbReference>
<dbReference type="InterPro" id="IPR052925">
    <property type="entry name" value="Phage_Integrase-like_Recomb"/>
</dbReference>
<reference evidence="4 5" key="1">
    <citation type="submission" date="2023-08" db="EMBL/GenBank/DDBJ databases">
        <title>Pleionea litopenaei sp. nov., isolated from stomach of juvenile Litopenaeus vannamei.</title>
        <authorList>
            <person name="Rho A.M."/>
            <person name="Hwang C.Y."/>
        </authorList>
    </citation>
    <scope>NUCLEOTIDE SEQUENCE [LARGE SCALE GENOMIC DNA]</scope>
    <source>
        <strain evidence="4 5">HL-JVS1</strain>
    </source>
</reference>
<dbReference type="Gene3D" id="1.10.443.10">
    <property type="entry name" value="Intergrase catalytic core"/>
    <property type="match status" value="1"/>
</dbReference>
<keyword evidence="2" id="KW-0233">DNA recombination</keyword>
<name>A0AA51RUL1_9GAMM</name>
<evidence type="ECO:0000256" key="1">
    <source>
        <dbReference type="ARBA" id="ARBA00023125"/>
    </source>
</evidence>
<dbReference type="PANTHER" id="PTHR34605">
    <property type="entry name" value="PHAGE_INTEGRASE DOMAIN-CONTAINING PROTEIN"/>
    <property type="match status" value="1"/>
</dbReference>